<dbReference type="RefSeq" id="WP_150756868.1">
    <property type="nucleotide sequence ID" value="NZ_CABVIE010000001.1"/>
</dbReference>
<comment type="caution">
    <text evidence="1">The sequence shown here is derived from an EMBL/GenBank/DDBJ whole genome shotgun (WGS) entry which is preliminary data.</text>
</comment>
<proteinExistence type="predicted"/>
<name>A0A8H2RPD3_PSEFL</name>
<protein>
    <submittedName>
        <fullName evidence="1">Uncharacterized protein</fullName>
    </submittedName>
</protein>
<evidence type="ECO:0000313" key="1">
    <source>
        <dbReference type="EMBL" id="VVO54886.1"/>
    </source>
</evidence>
<dbReference type="AlphaFoldDB" id="A0A8H2RPD3"/>
<accession>A0A8H2RPD3</accession>
<dbReference type="Proteomes" id="UP000325723">
    <property type="component" value="Unassembled WGS sequence"/>
</dbReference>
<reference evidence="1 2" key="1">
    <citation type="submission" date="2019-09" db="EMBL/GenBank/DDBJ databases">
        <authorList>
            <person name="Chandra G."/>
            <person name="Truman W A."/>
        </authorList>
    </citation>
    <scope>NUCLEOTIDE SEQUENCE [LARGE SCALE GENOMIC DNA]</scope>
    <source>
        <strain evidence="1">PS900</strain>
    </source>
</reference>
<dbReference type="EMBL" id="CABVIE010000001">
    <property type="protein sequence ID" value="VVO54886.1"/>
    <property type="molecule type" value="Genomic_DNA"/>
</dbReference>
<sequence length="315" mass="36135">MLIDIPESSDFYTSAENLINGAWNSLTKLLENHEVFEDLGSEQKAIAQYWIYAKPELTSALAMVQHAVEFFLKAKILSISPYLLISLDPRSLPRKSESIDISFSEFRTLDAQDLLKIYNTFSSDRMPDKFKQWFNDMRAMRNKFMHTVDKTLSVEPASLARSILECHEYLVGRNCWIKSRISYLNRSPEHGVGIGVDQENEDDSFIHLAIHRELSLIINRLSPSETKRFFKYDKRLPAASCPACYKAFSRNEFFDVKWTDHYVNTLQSKSDSNGEVECFVCGHMADISEAPCKNCDGFIIDKSTRECSICAICLE</sequence>
<gene>
    <name evidence="1" type="ORF">PS900_00493</name>
</gene>
<evidence type="ECO:0000313" key="2">
    <source>
        <dbReference type="Proteomes" id="UP000325723"/>
    </source>
</evidence>
<organism evidence="1 2">
    <name type="scientific">Pseudomonas fluorescens</name>
    <dbReference type="NCBI Taxonomy" id="294"/>
    <lineage>
        <taxon>Bacteria</taxon>
        <taxon>Pseudomonadati</taxon>
        <taxon>Pseudomonadota</taxon>
        <taxon>Gammaproteobacteria</taxon>
        <taxon>Pseudomonadales</taxon>
        <taxon>Pseudomonadaceae</taxon>
        <taxon>Pseudomonas</taxon>
    </lineage>
</organism>